<dbReference type="PROSITE" id="PS50943">
    <property type="entry name" value="HTH_CROC1"/>
    <property type="match status" value="1"/>
</dbReference>
<dbReference type="EMBL" id="JAENHO010000024">
    <property type="protein sequence ID" value="MBL7261946.1"/>
    <property type="molecule type" value="Genomic_DNA"/>
</dbReference>
<evidence type="ECO:0000313" key="2">
    <source>
        <dbReference type="EMBL" id="MBL7261946.1"/>
    </source>
</evidence>
<dbReference type="InterPro" id="IPR043917">
    <property type="entry name" value="DUF5753"/>
</dbReference>
<gene>
    <name evidence="2" type="ORF">JKJ07_47520</name>
</gene>
<reference evidence="2 3" key="1">
    <citation type="submission" date="2021-01" db="EMBL/GenBank/DDBJ databases">
        <title>Actinoplanes sp. nov. LDG1-01 isolated from lichen.</title>
        <authorList>
            <person name="Saeng-In P."/>
            <person name="Phongsopitanun W."/>
            <person name="Kanchanasin P."/>
            <person name="Yuki M."/>
            <person name="Kudo T."/>
            <person name="Ohkuma M."/>
            <person name="Tanasupawat S."/>
        </authorList>
    </citation>
    <scope>NUCLEOTIDE SEQUENCE [LARGE SCALE GENOMIC DNA]</scope>
    <source>
        <strain evidence="2 3">LDG1-01</strain>
    </source>
</reference>
<dbReference type="Pfam" id="PF19054">
    <property type="entry name" value="DUF5753"/>
    <property type="match status" value="1"/>
</dbReference>
<keyword evidence="3" id="KW-1185">Reference proteome</keyword>
<dbReference type="Proteomes" id="UP000598996">
    <property type="component" value="Unassembled WGS sequence"/>
</dbReference>
<protein>
    <submittedName>
        <fullName evidence="2">Helix-turn-helix domain-containing protein</fullName>
    </submittedName>
</protein>
<organism evidence="2 3">
    <name type="scientific">Paractinoplanes lichenicola</name>
    <dbReference type="NCBI Taxonomy" id="2802976"/>
    <lineage>
        <taxon>Bacteria</taxon>
        <taxon>Bacillati</taxon>
        <taxon>Actinomycetota</taxon>
        <taxon>Actinomycetes</taxon>
        <taxon>Micromonosporales</taxon>
        <taxon>Micromonosporaceae</taxon>
        <taxon>Paractinoplanes</taxon>
    </lineage>
</organism>
<accession>A0ABS1W5D0</accession>
<comment type="caution">
    <text evidence="2">The sequence shown here is derived from an EMBL/GenBank/DDBJ whole genome shotgun (WGS) entry which is preliminary data.</text>
</comment>
<dbReference type="InterPro" id="IPR001387">
    <property type="entry name" value="Cro/C1-type_HTH"/>
</dbReference>
<feature type="domain" description="HTH cro/C1-type" evidence="1">
    <location>
        <begin position="21"/>
        <end position="75"/>
    </location>
</feature>
<proteinExistence type="predicted"/>
<dbReference type="Pfam" id="PF13560">
    <property type="entry name" value="HTH_31"/>
    <property type="match status" value="1"/>
</dbReference>
<evidence type="ECO:0000313" key="3">
    <source>
        <dbReference type="Proteomes" id="UP000598996"/>
    </source>
</evidence>
<dbReference type="CDD" id="cd00093">
    <property type="entry name" value="HTH_XRE"/>
    <property type="match status" value="1"/>
</dbReference>
<dbReference type="SUPFAM" id="SSF47413">
    <property type="entry name" value="lambda repressor-like DNA-binding domains"/>
    <property type="match status" value="1"/>
</dbReference>
<evidence type="ECO:0000259" key="1">
    <source>
        <dbReference type="PROSITE" id="PS50943"/>
    </source>
</evidence>
<dbReference type="SMART" id="SM00530">
    <property type="entry name" value="HTH_XRE"/>
    <property type="match status" value="1"/>
</dbReference>
<sequence>MTDEQSIRNGDAAPAPVGVVLHQLRIEAGLTGAELGRMVEMSQSKISRIETGSTPVAPEDAGRLARALGAPADVVARLVESAEATQNRLTDMRSAAGSVTASQRSVARMEAGVREFRVFQPAVVVGLAQTSDYARAVLVAAHEVRKAAIPEADNVVIPEALSARVRRQEVLDDPDRRFFFLLTESVLASAVVAPEFMLAQIKRLRQLAVQPNVTLRIIPAAAPWTIAQLHGFELLDSKCVVIDVYNSSIITTGAQDIALYRHAFDRLDESATSDIDPILDKYRRHYRNLLD</sequence>
<dbReference type="InterPro" id="IPR010982">
    <property type="entry name" value="Lambda_DNA-bd_dom_sf"/>
</dbReference>
<name>A0ABS1W5D0_9ACTN</name>
<dbReference type="RefSeq" id="WP_203078500.1">
    <property type="nucleotide sequence ID" value="NZ_JAENHO010000024.1"/>
</dbReference>
<dbReference type="Gene3D" id="1.10.260.40">
    <property type="entry name" value="lambda repressor-like DNA-binding domains"/>
    <property type="match status" value="1"/>
</dbReference>